<keyword evidence="1" id="KW-0802">TPR repeat</keyword>
<name>A0ABR9BDN5_9RHOO</name>
<feature type="repeat" description="TPR" evidence="1">
    <location>
        <begin position="530"/>
        <end position="563"/>
    </location>
</feature>
<dbReference type="PANTHER" id="PTHR12558:SF13">
    <property type="entry name" value="CELL DIVISION CYCLE PROTEIN 27 HOMOLOG"/>
    <property type="match status" value="1"/>
</dbReference>
<dbReference type="SMART" id="SM00028">
    <property type="entry name" value="TPR"/>
    <property type="match status" value="5"/>
</dbReference>
<evidence type="ECO:0000313" key="3">
    <source>
        <dbReference type="EMBL" id="MBD8504449.1"/>
    </source>
</evidence>
<dbReference type="RefSeq" id="WP_187719188.1">
    <property type="nucleotide sequence ID" value="NZ_JACTAH010000002.1"/>
</dbReference>
<dbReference type="SUPFAM" id="SSF48452">
    <property type="entry name" value="TPR-like"/>
    <property type="match status" value="2"/>
</dbReference>
<feature type="chain" id="PRO_5046974261" evidence="2">
    <location>
        <begin position="31"/>
        <end position="575"/>
    </location>
</feature>
<reference evidence="4" key="1">
    <citation type="submission" date="2023-07" db="EMBL/GenBank/DDBJ databases">
        <title>Thauera sp. CAU 1555 isolated from sand of Yaerae Beach.</title>
        <authorList>
            <person name="Kim W."/>
        </authorList>
    </citation>
    <scope>NUCLEOTIDE SEQUENCE [LARGE SCALE GENOMIC DNA]</scope>
    <source>
        <strain evidence="4">CAU 1555</strain>
    </source>
</reference>
<gene>
    <name evidence="3" type="ORF">IFO67_16285</name>
</gene>
<dbReference type="InterPro" id="IPR019734">
    <property type="entry name" value="TPR_rpt"/>
</dbReference>
<dbReference type="PANTHER" id="PTHR12558">
    <property type="entry name" value="CELL DIVISION CYCLE 16,23,27"/>
    <property type="match status" value="1"/>
</dbReference>
<keyword evidence="2" id="KW-0732">Signal</keyword>
<dbReference type="Pfam" id="PF13432">
    <property type="entry name" value="TPR_16"/>
    <property type="match status" value="2"/>
</dbReference>
<evidence type="ECO:0000256" key="1">
    <source>
        <dbReference type="PROSITE-ProRule" id="PRU00339"/>
    </source>
</evidence>
<dbReference type="Pfam" id="PF14559">
    <property type="entry name" value="TPR_19"/>
    <property type="match status" value="1"/>
</dbReference>
<proteinExistence type="predicted"/>
<dbReference type="Proteomes" id="UP000603602">
    <property type="component" value="Unassembled WGS sequence"/>
</dbReference>
<comment type="caution">
    <text evidence="3">The sequence shown here is derived from an EMBL/GenBank/DDBJ whole genome shotgun (WGS) entry which is preliminary data.</text>
</comment>
<protein>
    <submittedName>
        <fullName evidence="3">Tetratricopeptide repeat protein</fullName>
    </submittedName>
</protein>
<keyword evidence="4" id="KW-1185">Reference proteome</keyword>
<dbReference type="PROSITE" id="PS50005">
    <property type="entry name" value="TPR"/>
    <property type="match status" value="1"/>
</dbReference>
<accession>A0ABR9BDN5</accession>
<organism evidence="3 4">
    <name type="scientific">Thauera sedimentorum</name>
    <dbReference type="NCBI Taxonomy" id="2767595"/>
    <lineage>
        <taxon>Bacteria</taxon>
        <taxon>Pseudomonadati</taxon>
        <taxon>Pseudomonadota</taxon>
        <taxon>Betaproteobacteria</taxon>
        <taxon>Rhodocyclales</taxon>
        <taxon>Zoogloeaceae</taxon>
        <taxon>Thauera</taxon>
    </lineage>
</organism>
<feature type="signal peptide" evidence="2">
    <location>
        <begin position="1"/>
        <end position="30"/>
    </location>
</feature>
<evidence type="ECO:0000313" key="4">
    <source>
        <dbReference type="Proteomes" id="UP000603602"/>
    </source>
</evidence>
<dbReference type="EMBL" id="JACYTO010000002">
    <property type="protein sequence ID" value="MBD8504449.1"/>
    <property type="molecule type" value="Genomic_DNA"/>
</dbReference>
<sequence>MTAPSSRKLARIASCLGLTLSLALPLSARAQLTDEAGDSPAARLPAQALTAETLYQFLLAEIAGARGELGLSVQAYLELARRTADPRIARRAAEIALYARNFEAAAEAARIWSLADPESEEARRLLAGMLASSGDGLDNMQMHFARILAETPDQLPQNLMGLNRALARLNDKSMALRIVERLTEPYLDYREAHYARAQAAAIAQDPDEALAAIDGALELDADWEPAILLKTQLLQQAGGGDEALDLIRDYLQQHPDNRNARLTYARLLVTLQQFEPARAEFRTLLASAPDDRDLTYAVALLSAQLDDLDEAERLFGKALAAGHPEADAIRLNLAQIAERRDDVDGALAHYREVSGEEHALQARVRAAQLLARHDRLDEARKQLDAPEADEPTRKRLLLAEAQLLRDAKLSATAFDLLDQALRAAPDDPDLLYESAMIAEQLDRLEVMEGRLRKLIALDPEHAHAYNALGYSLADRGLRLDEAEILIERALELMPDDPFILDSMGWVRFRRGAPTDALTHLERAYAIRADPEIAAHLGEVLWSLDRQAEAQRIWDEALAANPDHRALQDTIKRLQR</sequence>
<dbReference type="InterPro" id="IPR011990">
    <property type="entry name" value="TPR-like_helical_dom_sf"/>
</dbReference>
<evidence type="ECO:0000256" key="2">
    <source>
        <dbReference type="SAM" id="SignalP"/>
    </source>
</evidence>
<dbReference type="Gene3D" id="1.25.40.10">
    <property type="entry name" value="Tetratricopeptide repeat domain"/>
    <property type="match status" value="2"/>
</dbReference>